<keyword evidence="2" id="KW-0408">Iron</keyword>
<keyword evidence="1" id="KW-0479">Metal-binding</keyword>
<comment type="caution">
    <text evidence="6">The sequence shown here is derived from an EMBL/GenBank/DDBJ whole genome shotgun (WGS) entry which is preliminary data.</text>
</comment>
<sequence>MAELNPKMRLGFGAMRLPLLNPDDPSSIDVETFSRMIDSYLEQGFNYIDTAYPYHKEHSEEAVCEALVKRYPRDSYLLADKMPTFLVKGPEDYERFFATQLERCQVEYFDYYLLHNMGKDRFEETTRYGGFEFMKKLKAEGKARHIGFSFHDKPEVLDAILTAHPEMEFVQIQLNYIDWESNIIQSKNCLEVARKHGKPVIVMEPIKGGGLVNLPEEAAKLLKDHDPEASIASWAIRFAASQEGVMMVLSGMSAPDQLADNTSYMKEFRPLSAEELAVLDKVVEILRQSSAIPCTSCKYCVDECPMNINIPGYFSVYNLMKQYGTNNFPQMHYNRQAQGHGAASDCIECHSCEGHCPQHIKITEHLKEIASIFEKK</sequence>
<dbReference type="EMBL" id="JASGBQ010000001">
    <property type="protein sequence ID" value="MDI9240970.1"/>
    <property type="molecule type" value="Genomic_DNA"/>
</dbReference>
<dbReference type="PRINTS" id="PR00069">
    <property type="entry name" value="ALDKETRDTASE"/>
</dbReference>
<feature type="domain" description="NADP-dependent oxidoreductase" evidence="4">
    <location>
        <begin position="9"/>
        <end position="283"/>
    </location>
</feature>
<proteinExistence type="predicted"/>
<evidence type="ECO:0000256" key="2">
    <source>
        <dbReference type="ARBA" id="ARBA00023004"/>
    </source>
</evidence>
<accession>A0AAP4EYT1</accession>
<dbReference type="InterPro" id="IPR020471">
    <property type="entry name" value="AKR"/>
</dbReference>
<evidence type="ECO:0000259" key="5">
    <source>
        <dbReference type="Pfam" id="PF13187"/>
    </source>
</evidence>
<dbReference type="InterPro" id="IPR017900">
    <property type="entry name" value="4Fe4S_Fe_S_CS"/>
</dbReference>
<evidence type="ECO:0000259" key="4">
    <source>
        <dbReference type="Pfam" id="PF00248"/>
    </source>
</evidence>
<dbReference type="Gene3D" id="1.10.1060.10">
    <property type="entry name" value="Alpha-helical ferredoxin"/>
    <property type="match status" value="1"/>
</dbReference>
<dbReference type="InterPro" id="IPR017896">
    <property type="entry name" value="4Fe4S_Fe-S-bd"/>
</dbReference>
<dbReference type="PROSITE" id="PS00198">
    <property type="entry name" value="4FE4S_FER_1"/>
    <property type="match status" value="2"/>
</dbReference>
<evidence type="ECO:0000256" key="3">
    <source>
        <dbReference type="ARBA" id="ARBA00023014"/>
    </source>
</evidence>
<evidence type="ECO:0000256" key="1">
    <source>
        <dbReference type="ARBA" id="ARBA00022723"/>
    </source>
</evidence>
<name>A0AAP4EYT1_9FIRM</name>
<dbReference type="RefSeq" id="WP_283229480.1">
    <property type="nucleotide sequence ID" value="NZ_JASGBQ010000001.1"/>
</dbReference>
<evidence type="ECO:0000313" key="6">
    <source>
        <dbReference type="EMBL" id="MDI9240970.1"/>
    </source>
</evidence>
<gene>
    <name evidence="6" type="ORF">QJ036_00570</name>
</gene>
<dbReference type="InterPro" id="IPR036812">
    <property type="entry name" value="NAD(P)_OxRdtase_dom_sf"/>
</dbReference>
<dbReference type="InterPro" id="IPR009051">
    <property type="entry name" value="Helical_ferredxn"/>
</dbReference>
<feature type="domain" description="4Fe-4S ferredoxin-type" evidence="5">
    <location>
        <begin position="294"/>
        <end position="359"/>
    </location>
</feature>
<dbReference type="GO" id="GO:0046872">
    <property type="term" value="F:metal ion binding"/>
    <property type="evidence" value="ECO:0007669"/>
    <property type="project" value="UniProtKB-KW"/>
</dbReference>
<dbReference type="Proteomes" id="UP001300383">
    <property type="component" value="Unassembled WGS sequence"/>
</dbReference>
<dbReference type="InterPro" id="IPR023210">
    <property type="entry name" value="NADP_OxRdtase_dom"/>
</dbReference>
<keyword evidence="3" id="KW-0411">Iron-sulfur</keyword>
<dbReference type="PANTHER" id="PTHR43312">
    <property type="entry name" value="D-THREO-ALDOSE 1-DEHYDROGENASE"/>
    <property type="match status" value="1"/>
</dbReference>
<dbReference type="AlphaFoldDB" id="A0AAP4EYT1"/>
<dbReference type="InterPro" id="IPR053135">
    <property type="entry name" value="AKR2_Oxidoreductase"/>
</dbReference>
<dbReference type="GO" id="GO:0051536">
    <property type="term" value="F:iron-sulfur cluster binding"/>
    <property type="evidence" value="ECO:0007669"/>
    <property type="project" value="UniProtKB-KW"/>
</dbReference>
<dbReference type="PANTHER" id="PTHR43312:SF2">
    <property type="entry name" value="OXIDOREDUCTASE"/>
    <property type="match status" value="1"/>
</dbReference>
<dbReference type="Pfam" id="PF13187">
    <property type="entry name" value="Fer4_9"/>
    <property type="match status" value="1"/>
</dbReference>
<organism evidence="6 7">
    <name type="scientific">Fusibacillus kribbianus</name>
    <dbReference type="NCBI Taxonomy" id="3044208"/>
    <lineage>
        <taxon>Bacteria</taxon>
        <taxon>Bacillati</taxon>
        <taxon>Bacillota</taxon>
        <taxon>Clostridia</taxon>
        <taxon>Lachnospirales</taxon>
        <taxon>Lachnospiraceae</taxon>
        <taxon>Fusibacillus</taxon>
    </lineage>
</organism>
<dbReference type="SUPFAM" id="SSF46548">
    <property type="entry name" value="alpha-helical ferredoxin"/>
    <property type="match status" value="1"/>
</dbReference>
<dbReference type="Pfam" id="PF00248">
    <property type="entry name" value="Aldo_ket_red"/>
    <property type="match status" value="1"/>
</dbReference>
<dbReference type="SUPFAM" id="SSF51430">
    <property type="entry name" value="NAD(P)-linked oxidoreductase"/>
    <property type="match status" value="1"/>
</dbReference>
<dbReference type="CDD" id="cd19096">
    <property type="entry name" value="AKR_Fe-S_oxidoreductase"/>
    <property type="match status" value="1"/>
</dbReference>
<protein>
    <submittedName>
        <fullName evidence="6">Aldo/keto reductase</fullName>
    </submittedName>
</protein>
<evidence type="ECO:0000313" key="7">
    <source>
        <dbReference type="Proteomes" id="UP001300383"/>
    </source>
</evidence>
<reference evidence="6 7" key="1">
    <citation type="submission" date="2023-05" db="EMBL/GenBank/DDBJ databases">
        <title>[ruminococcus] sp. nov., isolated from a pig farm feces dump.</title>
        <authorList>
            <person name="Chang Y.-H."/>
        </authorList>
    </citation>
    <scope>NUCLEOTIDE SEQUENCE [LARGE SCALE GENOMIC DNA]</scope>
    <source>
        <strain evidence="6 7">YH-rum2234</strain>
    </source>
</reference>
<dbReference type="GO" id="GO:0016491">
    <property type="term" value="F:oxidoreductase activity"/>
    <property type="evidence" value="ECO:0007669"/>
    <property type="project" value="InterPro"/>
</dbReference>
<dbReference type="Gene3D" id="3.20.20.100">
    <property type="entry name" value="NADP-dependent oxidoreductase domain"/>
    <property type="match status" value="1"/>
</dbReference>
<keyword evidence="7" id="KW-1185">Reference proteome</keyword>